<proteinExistence type="predicted"/>
<dbReference type="InterPro" id="IPR050482">
    <property type="entry name" value="Sensor_HK_TwoCompSys"/>
</dbReference>
<dbReference type="PANTHER" id="PTHR24421:SF63">
    <property type="entry name" value="SENSOR HISTIDINE KINASE DESK"/>
    <property type="match status" value="1"/>
</dbReference>
<keyword evidence="4" id="KW-1133">Transmembrane helix</keyword>
<protein>
    <recommendedName>
        <fullName evidence="5">Signal transduction histidine kinase subgroup 3 dimerisation and phosphoacceptor domain-containing protein</fullName>
    </recommendedName>
</protein>
<dbReference type="SUPFAM" id="SSF55874">
    <property type="entry name" value="ATPase domain of HSP90 chaperone/DNA topoisomerase II/histidine kinase"/>
    <property type="match status" value="1"/>
</dbReference>
<evidence type="ECO:0000256" key="1">
    <source>
        <dbReference type="ARBA" id="ARBA00022679"/>
    </source>
</evidence>
<keyword evidence="2" id="KW-0418">Kinase</keyword>
<sequence length="421" mass="45088">MGVQSGEGQPSASLPHAARRALGRLRAAVRRPPRDAPGTPVPRFALFILCFVLIAFMVQVSVNLSVARPGHTTPVIGMVCFAVIDVIQLTHSLPQMAAFRRRYGGWTLGAQALLTYLPIILFGDVWGAAGGFLAGSALLLLPTAWAWVAFTLVTLSIPAIAVANHSDFQNTVYVVISTALSGLVVYGLSRLAGLVVELHRAREKLAQMAVAQERLRFARDLHDLLGYSLSAITLKSEVAIRLVPKHRGRAVDELTSILEISRQALSDVRAVASSYRDMSLSGEVAAAEAMLRAADIDVEVRVSRTPLALDGQLDTVLATVLREAVTNMLRHSKVQHCLIDTVQEGSLVRLTIVNDGVTDEPETAVSATRKFNERSGSGLANLDGRVTAIGGRLTAGVQPDGRFQVVAEAPLEPAVHLRVAS</sequence>
<feature type="transmembrane region" description="Helical" evidence="4">
    <location>
        <begin position="144"/>
        <end position="163"/>
    </location>
</feature>
<dbReference type="EMBL" id="AP035881">
    <property type="protein sequence ID" value="BFP47899.1"/>
    <property type="molecule type" value="Genomic_DNA"/>
</dbReference>
<reference evidence="6" key="1">
    <citation type="submission" date="2024-07" db="EMBL/GenBank/DDBJ databases">
        <title>Complete genome sequences of cellulolytic bacteria, Kitasatospora sp. CMC57 and Streptomyces sp. CMC78, isolated from Japanese agricultural soil.</title>
        <authorList>
            <person name="Hashimoto T."/>
            <person name="Ito M."/>
            <person name="Iwamoto M."/>
            <person name="Fukahori D."/>
            <person name="Shoda T."/>
            <person name="Sakoda M."/>
            <person name="Morohoshi T."/>
            <person name="Mitsuboshi M."/>
            <person name="Nishizawa T."/>
        </authorList>
    </citation>
    <scope>NUCLEOTIDE SEQUENCE</scope>
    <source>
        <strain evidence="6">CMC57</strain>
    </source>
</reference>
<dbReference type="Gene3D" id="1.20.5.1930">
    <property type="match status" value="1"/>
</dbReference>
<keyword evidence="4" id="KW-0472">Membrane</keyword>
<keyword evidence="4" id="KW-0812">Transmembrane</keyword>
<name>A0AB33JXC9_9ACTN</name>
<dbReference type="GO" id="GO:0016020">
    <property type="term" value="C:membrane"/>
    <property type="evidence" value="ECO:0007669"/>
    <property type="project" value="InterPro"/>
</dbReference>
<evidence type="ECO:0000259" key="5">
    <source>
        <dbReference type="Pfam" id="PF07730"/>
    </source>
</evidence>
<dbReference type="GO" id="GO:0046983">
    <property type="term" value="F:protein dimerization activity"/>
    <property type="evidence" value="ECO:0007669"/>
    <property type="project" value="InterPro"/>
</dbReference>
<evidence type="ECO:0000256" key="2">
    <source>
        <dbReference type="ARBA" id="ARBA00022777"/>
    </source>
</evidence>
<gene>
    <name evidence="6" type="ORF">KCMC57_42670</name>
</gene>
<dbReference type="CDD" id="cd16917">
    <property type="entry name" value="HATPase_UhpB-NarQ-NarX-like"/>
    <property type="match status" value="1"/>
</dbReference>
<dbReference type="AlphaFoldDB" id="A0AB33JXC9"/>
<dbReference type="Gene3D" id="3.30.565.10">
    <property type="entry name" value="Histidine kinase-like ATPase, C-terminal domain"/>
    <property type="match status" value="1"/>
</dbReference>
<feature type="domain" description="Signal transduction histidine kinase subgroup 3 dimerisation and phosphoacceptor" evidence="5">
    <location>
        <begin position="213"/>
        <end position="278"/>
    </location>
</feature>
<dbReference type="GO" id="GO:0000155">
    <property type="term" value="F:phosphorelay sensor kinase activity"/>
    <property type="evidence" value="ECO:0007669"/>
    <property type="project" value="InterPro"/>
</dbReference>
<organism evidence="6">
    <name type="scientific">Kitasatospora sp. CMC57</name>
    <dbReference type="NCBI Taxonomy" id="3231513"/>
    <lineage>
        <taxon>Bacteria</taxon>
        <taxon>Bacillati</taxon>
        <taxon>Actinomycetota</taxon>
        <taxon>Actinomycetes</taxon>
        <taxon>Kitasatosporales</taxon>
        <taxon>Streptomycetaceae</taxon>
        <taxon>Kitasatospora</taxon>
    </lineage>
</organism>
<dbReference type="PANTHER" id="PTHR24421">
    <property type="entry name" value="NITRATE/NITRITE SENSOR PROTEIN NARX-RELATED"/>
    <property type="match status" value="1"/>
</dbReference>
<dbReference type="Pfam" id="PF07730">
    <property type="entry name" value="HisKA_3"/>
    <property type="match status" value="1"/>
</dbReference>
<feature type="transmembrane region" description="Helical" evidence="4">
    <location>
        <begin position="170"/>
        <end position="188"/>
    </location>
</feature>
<dbReference type="InterPro" id="IPR036890">
    <property type="entry name" value="HATPase_C_sf"/>
</dbReference>
<accession>A0AB33JXC9</accession>
<keyword evidence="1" id="KW-0808">Transferase</keyword>
<feature type="transmembrane region" description="Helical" evidence="4">
    <location>
        <begin position="113"/>
        <end position="138"/>
    </location>
</feature>
<feature type="transmembrane region" description="Helical" evidence="4">
    <location>
        <begin position="44"/>
        <end position="62"/>
    </location>
</feature>
<evidence type="ECO:0000256" key="3">
    <source>
        <dbReference type="ARBA" id="ARBA00023012"/>
    </source>
</evidence>
<keyword evidence="3" id="KW-0902">Two-component regulatory system</keyword>
<evidence type="ECO:0000313" key="6">
    <source>
        <dbReference type="EMBL" id="BFP47899.1"/>
    </source>
</evidence>
<dbReference type="InterPro" id="IPR011712">
    <property type="entry name" value="Sig_transdc_His_kin_sub3_dim/P"/>
</dbReference>
<evidence type="ECO:0000256" key="4">
    <source>
        <dbReference type="SAM" id="Phobius"/>
    </source>
</evidence>